<dbReference type="GO" id="GO:0005794">
    <property type="term" value="C:Golgi apparatus"/>
    <property type="evidence" value="ECO:0007669"/>
    <property type="project" value="TreeGrafter"/>
</dbReference>
<gene>
    <name evidence="14" type="ORF">GPM918_LOCUS10138</name>
    <name evidence="13" type="ORF">OVA965_LOCUS2926</name>
    <name evidence="16" type="ORF">SRO942_LOCUS10139</name>
    <name evidence="15" type="ORF">TMI583_LOCUS2925</name>
</gene>
<protein>
    <submittedName>
        <fullName evidence="14">Uncharacterized protein</fullName>
    </submittedName>
</protein>
<comment type="pathway">
    <text evidence="2">Protein modification; protein glycosylation.</text>
</comment>
<dbReference type="Proteomes" id="UP000677228">
    <property type="component" value="Unassembled WGS sequence"/>
</dbReference>
<evidence type="ECO:0000256" key="9">
    <source>
        <dbReference type="ARBA" id="ARBA00023136"/>
    </source>
</evidence>
<evidence type="ECO:0000256" key="1">
    <source>
        <dbReference type="ARBA" id="ARBA00004606"/>
    </source>
</evidence>
<dbReference type="EMBL" id="CAJNOQ010001965">
    <property type="protein sequence ID" value="CAF0930178.1"/>
    <property type="molecule type" value="Genomic_DNA"/>
</dbReference>
<evidence type="ECO:0000313" key="17">
    <source>
        <dbReference type="Proteomes" id="UP000663829"/>
    </source>
</evidence>
<dbReference type="GO" id="GO:0008378">
    <property type="term" value="F:galactosyltransferase activity"/>
    <property type="evidence" value="ECO:0007669"/>
    <property type="project" value="TreeGrafter"/>
</dbReference>
<keyword evidence="8" id="KW-1133">Transmembrane helix</keyword>
<keyword evidence="9" id="KW-0472">Membrane</keyword>
<comment type="similarity">
    <text evidence="3">Belongs to the glycosyltransferase 7 family.</text>
</comment>
<dbReference type="InterPro" id="IPR029044">
    <property type="entry name" value="Nucleotide-diphossugar_trans"/>
</dbReference>
<dbReference type="EMBL" id="CAJOBC010001965">
    <property type="protein sequence ID" value="CAF3708242.1"/>
    <property type="molecule type" value="Genomic_DNA"/>
</dbReference>
<dbReference type="GO" id="GO:0006688">
    <property type="term" value="P:glycosphingolipid biosynthetic process"/>
    <property type="evidence" value="ECO:0007669"/>
    <property type="project" value="TreeGrafter"/>
</dbReference>
<dbReference type="AlphaFoldDB" id="A0A814BRE4"/>
<dbReference type="EMBL" id="CAJOBA010000666">
    <property type="protein sequence ID" value="CAF3548504.1"/>
    <property type="molecule type" value="Genomic_DNA"/>
</dbReference>
<evidence type="ECO:0000259" key="12">
    <source>
        <dbReference type="Pfam" id="PF13733"/>
    </source>
</evidence>
<keyword evidence="17" id="KW-1185">Reference proteome</keyword>
<feature type="domain" description="Galactosyltransferase N-terminal" evidence="12">
    <location>
        <begin position="97"/>
        <end position="140"/>
    </location>
</feature>
<evidence type="ECO:0000313" key="13">
    <source>
        <dbReference type="EMBL" id="CAF0768014.1"/>
    </source>
</evidence>
<dbReference type="Proteomes" id="UP000682733">
    <property type="component" value="Unassembled WGS sequence"/>
</dbReference>
<dbReference type="InterPro" id="IPR027791">
    <property type="entry name" value="Galactosyl_T_C"/>
</dbReference>
<reference evidence="14" key="1">
    <citation type="submission" date="2021-02" db="EMBL/GenBank/DDBJ databases">
        <authorList>
            <person name="Nowell W R."/>
        </authorList>
    </citation>
    <scope>NUCLEOTIDE SEQUENCE</scope>
</reference>
<dbReference type="Pfam" id="PF13733">
    <property type="entry name" value="Glyco_transf_7N"/>
    <property type="match status" value="1"/>
</dbReference>
<dbReference type="Proteomes" id="UP000681722">
    <property type="component" value="Unassembled WGS sequence"/>
</dbReference>
<organism evidence="14 17">
    <name type="scientific">Didymodactylos carnosus</name>
    <dbReference type="NCBI Taxonomy" id="1234261"/>
    <lineage>
        <taxon>Eukaryota</taxon>
        <taxon>Metazoa</taxon>
        <taxon>Spiralia</taxon>
        <taxon>Gnathifera</taxon>
        <taxon>Rotifera</taxon>
        <taxon>Eurotatoria</taxon>
        <taxon>Bdelloidea</taxon>
        <taxon>Philodinida</taxon>
        <taxon>Philodinidae</taxon>
        <taxon>Didymodactylos</taxon>
    </lineage>
</organism>
<evidence type="ECO:0000256" key="3">
    <source>
        <dbReference type="ARBA" id="ARBA00005735"/>
    </source>
</evidence>
<dbReference type="OrthoDB" id="10016069at2759"/>
<name>A0A814BRE4_9BILA</name>
<dbReference type="GO" id="GO:0005975">
    <property type="term" value="P:carbohydrate metabolic process"/>
    <property type="evidence" value="ECO:0007669"/>
    <property type="project" value="InterPro"/>
</dbReference>
<evidence type="ECO:0000256" key="2">
    <source>
        <dbReference type="ARBA" id="ARBA00004922"/>
    </source>
</evidence>
<evidence type="ECO:0000256" key="4">
    <source>
        <dbReference type="ARBA" id="ARBA00022676"/>
    </source>
</evidence>
<dbReference type="PANTHER" id="PTHR19300:SF57">
    <property type="entry name" value="BETA-1,4-N-ACETYLGALACTOSAMINYLTRANSFERASE"/>
    <property type="match status" value="1"/>
</dbReference>
<keyword evidence="6" id="KW-0812">Transmembrane</keyword>
<dbReference type="InterPro" id="IPR003859">
    <property type="entry name" value="Galactosyl_T"/>
</dbReference>
<evidence type="ECO:0000259" key="11">
    <source>
        <dbReference type="Pfam" id="PF02709"/>
    </source>
</evidence>
<evidence type="ECO:0000256" key="7">
    <source>
        <dbReference type="ARBA" id="ARBA00022968"/>
    </source>
</evidence>
<evidence type="ECO:0000256" key="8">
    <source>
        <dbReference type="ARBA" id="ARBA00022989"/>
    </source>
</evidence>
<dbReference type="PANTHER" id="PTHR19300">
    <property type="entry name" value="BETA-1,4-GALACTOSYLTRANSFERASE"/>
    <property type="match status" value="1"/>
</dbReference>
<evidence type="ECO:0000313" key="15">
    <source>
        <dbReference type="EMBL" id="CAF3548504.1"/>
    </source>
</evidence>
<dbReference type="GO" id="GO:0033842">
    <property type="term" value="F:N-acetyl-beta-glucosaminyl-derivative 4-beta-N-acetylgalactosaminyltransferase activity"/>
    <property type="evidence" value="ECO:0007669"/>
    <property type="project" value="TreeGrafter"/>
</dbReference>
<dbReference type="PRINTS" id="PR02050">
    <property type="entry name" value="B14GALTRFASE"/>
</dbReference>
<dbReference type="Proteomes" id="UP000663829">
    <property type="component" value="Unassembled WGS sequence"/>
</dbReference>
<keyword evidence="5" id="KW-0808">Transferase</keyword>
<dbReference type="SUPFAM" id="SSF53448">
    <property type="entry name" value="Nucleotide-diphospho-sugar transferases"/>
    <property type="match status" value="1"/>
</dbReference>
<evidence type="ECO:0000313" key="16">
    <source>
        <dbReference type="EMBL" id="CAF3708242.1"/>
    </source>
</evidence>
<keyword evidence="7" id="KW-0735">Signal-anchor</keyword>
<keyword evidence="10" id="KW-0325">Glycoprotein</keyword>
<dbReference type="EMBL" id="CAJNOK010000666">
    <property type="protein sequence ID" value="CAF0768014.1"/>
    <property type="molecule type" value="Genomic_DNA"/>
</dbReference>
<dbReference type="GO" id="GO:0016020">
    <property type="term" value="C:membrane"/>
    <property type="evidence" value="ECO:0007669"/>
    <property type="project" value="UniProtKB-SubCell"/>
</dbReference>
<dbReference type="InterPro" id="IPR027995">
    <property type="entry name" value="Galactosyl_T_N"/>
</dbReference>
<evidence type="ECO:0000256" key="10">
    <source>
        <dbReference type="ARBA" id="ARBA00023180"/>
    </source>
</evidence>
<sequence>MLRRKFVEKPLLINLPPFVNAALAETYSLPDKRYFKTSFCYTKKFTQSPQPIEINDEVLDYYQIEGADFSNRIWSGHWWPKKCQAETRLAVIISYHNNSFNHAILSNIGYIESTKLYNYTCFIFHDVDLLPEDDRNLYTCGDKPRHLSVAIDKFNYELWWPGLFGGVTAFRRQDFINVNGFATIYQGWGGEDDDMYSRVMNRLKNITRPPMDVGRYKMIRNRGHVAGDPNPHRHEILKSNYSYSLDGLNTTEYQLNEIKFYKLFVLINVTLTQLTWDQIKQRINLH</sequence>
<dbReference type="UniPathway" id="UPA00378"/>
<evidence type="ECO:0000256" key="5">
    <source>
        <dbReference type="ARBA" id="ARBA00022679"/>
    </source>
</evidence>
<evidence type="ECO:0000313" key="14">
    <source>
        <dbReference type="EMBL" id="CAF0930178.1"/>
    </source>
</evidence>
<comment type="caution">
    <text evidence="14">The sequence shown here is derived from an EMBL/GenBank/DDBJ whole genome shotgun (WGS) entry which is preliminary data.</text>
</comment>
<evidence type="ECO:0000256" key="6">
    <source>
        <dbReference type="ARBA" id="ARBA00022692"/>
    </source>
</evidence>
<dbReference type="Gene3D" id="3.90.550.10">
    <property type="entry name" value="Spore Coat Polysaccharide Biosynthesis Protein SpsA, Chain A"/>
    <property type="match status" value="1"/>
</dbReference>
<keyword evidence="4" id="KW-0328">Glycosyltransferase</keyword>
<feature type="domain" description="Galactosyltransferase C-terminal" evidence="11">
    <location>
        <begin position="145"/>
        <end position="220"/>
    </location>
</feature>
<comment type="subcellular location">
    <subcellularLocation>
        <location evidence="1">Membrane</location>
        <topology evidence="1">Single-pass type II membrane protein</topology>
    </subcellularLocation>
</comment>
<dbReference type="Pfam" id="PF02709">
    <property type="entry name" value="Glyco_transf_7C"/>
    <property type="match status" value="1"/>
</dbReference>
<proteinExistence type="inferred from homology"/>
<accession>A0A814BRE4</accession>